<evidence type="ECO:0000313" key="6">
    <source>
        <dbReference type="EnsemblMetazoa" id="SMAR015318-PA"/>
    </source>
</evidence>
<evidence type="ECO:0000313" key="7">
    <source>
        <dbReference type="Proteomes" id="UP000014500"/>
    </source>
</evidence>
<dbReference type="PhylomeDB" id="T1JN89"/>
<dbReference type="HOGENOM" id="CLU_1483831_0_0_1"/>
<feature type="signal peptide" evidence="4">
    <location>
        <begin position="1"/>
        <end position="18"/>
    </location>
</feature>
<dbReference type="Proteomes" id="UP000014500">
    <property type="component" value="Unassembled WGS sequence"/>
</dbReference>
<keyword evidence="2 3" id="KW-1015">Disulfide bond</keyword>
<feature type="disulfide bond" evidence="3">
    <location>
        <begin position="66"/>
        <end position="104"/>
    </location>
</feature>
<dbReference type="Gene3D" id="1.10.2000.10">
    <property type="entry name" value="Frizzled cysteine-rich domain"/>
    <property type="match status" value="1"/>
</dbReference>
<sequence>MLMLVVLVVISAISSSQCTKCVYNTVPMCQNMGYNLTLFPNTFKHGTQEDVSEALLFYSALMKSNCSQSLAFFLCSLYVPVCRPDYSYSILPCNSLCRKILNHCDAAMKELQLDWPSRIDCYYFPVVDEYNICSEENGLFVYGKKKPLDFNCGVDMDADLCFELIEKEELVPTEEHKQTQRH</sequence>
<accession>T1JN89</accession>
<evidence type="ECO:0000256" key="1">
    <source>
        <dbReference type="ARBA" id="ARBA00022473"/>
    </source>
</evidence>
<dbReference type="PROSITE" id="PS50038">
    <property type="entry name" value="FZ"/>
    <property type="match status" value="1"/>
</dbReference>
<evidence type="ECO:0000256" key="3">
    <source>
        <dbReference type="PROSITE-ProRule" id="PRU00090"/>
    </source>
</evidence>
<keyword evidence="1" id="KW-0217">Developmental protein</keyword>
<protein>
    <recommendedName>
        <fullName evidence="5">FZ domain-containing protein</fullName>
    </recommendedName>
</protein>
<dbReference type="OMA" id="QFWPLVH"/>
<keyword evidence="4" id="KW-0732">Signal</keyword>
<dbReference type="SMART" id="SM00063">
    <property type="entry name" value="FRI"/>
    <property type="match status" value="1"/>
</dbReference>
<keyword evidence="7" id="KW-1185">Reference proteome</keyword>
<proteinExistence type="predicted"/>
<feature type="chain" id="PRO_5004580462" description="FZ domain-containing protein" evidence="4">
    <location>
        <begin position="19"/>
        <end position="182"/>
    </location>
</feature>
<evidence type="ECO:0000259" key="5">
    <source>
        <dbReference type="PROSITE" id="PS50038"/>
    </source>
</evidence>
<dbReference type="AlphaFoldDB" id="T1JN89"/>
<feature type="disulfide bond" evidence="3">
    <location>
        <begin position="29"/>
        <end position="75"/>
    </location>
</feature>
<dbReference type="EMBL" id="JH432122">
    <property type="status" value="NOT_ANNOTATED_CDS"/>
    <property type="molecule type" value="Genomic_DNA"/>
</dbReference>
<dbReference type="InterPro" id="IPR036790">
    <property type="entry name" value="Frizzled_dom_sf"/>
</dbReference>
<dbReference type="GO" id="GO:0035567">
    <property type="term" value="P:non-canonical Wnt signaling pathway"/>
    <property type="evidence" value="ECO:0007669"/>
    <property type="project" value="TreeGrafter"/>
</dbReference>
<feature type="disulfide bond" evidence="3">
    <location>
        <begin position="97"/>
        <end position="121"/>
    </location>
</feature>
<reference evidence="7" key="1">
    <citation type="submission" date="2011-05" db="EMBL/GenBank/DDBJ databases">
        <authorList>
            <person name="Richards S.R."/>
            <person name="Qu J."/>
            <person name="Jiang H."/>
            <person name="Jhangiani S.N."/>
            <person name="Agravi P."/>
            <person name="Goodspeed R."/>
            <person name="Gross S."/>
            <person name="Mandapat C."/>
            <person name="Jackson L."/>
            <person name="Mathew T."/>
            <person name="Pu L."/>
            <person name="Thornton R."/>
            <person name="Saada N."/>
            <person name="Wilczek-Boney K.B."/>
            <person name="Lee S."/>
            <person name="Kovar C."/>
            <person name="Wu Y."/>
            <person name="Scherer S.E."/>
            <person name="Worley K.C."/>
            <person name="Muzny D.M."/>
            <person name="Gibbs R."/>
        </authorList>
    </citation>
    <scope>NUCLEOTIDE SEQUENCE</scope>
    <source>
        <strain evidence="7">Brora</strain>
    </source>
</reference>
<dbReference type="SUPFAM" id="SSF63501">
    <property type="entry name" value="Frizzled cysteine-rich domain"/>
    <property type="match status" value="1"/>
</dbReference>
<dbReference type="InterPro" id="IPR020067">
    <property type="entry name" value="Frizzled_dom"/>
</dbReference>
<dbReference type="GO" id="GO:0060070">
    <property type="term" value="P:canonical Wnt signaling pathway"/>
    <property type="evidence" value="ECO:0007669"/>
    <property type="project" value="TreeGrafter"/>
</dbReference>
<dbReference type="GO" id="GO:0005886">
    <property type="term" value="C:plasma membrane"/>
    <property type="evidence" value="ECO:0007669"/>
    <property type="project" value="TreeGrafter"/>
</dbReference>
<dbReference type="InterPro" id="IPR015526">
    <property type="entry name" value="Frizzled/SFRP"/>
</dbReference>
<evidence type="ECO:0000256" key="4">
    <source>
        <dbReference type="SAM" id="SignalP"/>
    </source>
</evidence>
<reference evidence="6" key="2">
    <citation type="submission" date="2015-02" db="UniProtKB">
        <authorList>
            <consortium name="EnsemblMetazoa"/>
        </authorList>
    </citation>
    <scope>IDENTIFICATION</scope>
</reference>
<dbReference type="GO" id="GO:0017147">
    <property type="term" value="F:Wnt-protein binding"/>
    <property type="evidence" value="ECO:0007669"/>
    <property type="project" value="TreeGrafter"/>
</dbReference>
<organism evidence="6 7">
    <name type="scientific">Strigamia maritima</name>
    <name type="common">European centipede</name>
    <name type="synonym">Geophilus maritimus</name>
    <dbReference type="NCBI Taxonomy" id="126957"/>
    <lineage>
        <taxon>Eukaryota</taxon>
        <taxon>Metazoa</taxon>
        <taxon>Ecdysozoa</taxon>
        <taxon>Arthropoda</taxon>
        <taxon>Myriapoda</taxon>
        <taxon>Chilopoda</taxon>
        <taxon>Pleurostigmophora</taxon>
        <taxon>Geophilomorpha</taxon>
        <taxon>Linotaeniidae</taxon>
        <taxon>Strigamia</taxon>
    </lineage>
</organism>
<dbReference type="PANTHER" id="PTHR11309">
    <property type="entry name" value="FRIZZLED"/>
    <property type="match status" value="1"/>
</dbReference>
<evidence type="ECO:0000256" key="2">
    <source>
        <dbReference type="ARBA" id="ARBA00023157"/>
    </source>
</evidence>
<name>T1JN89_STRMM</name>
<feature type="domain" description="FZ" evidence="5">
    <location>
        <begin position="13"/>
        <end position="136"/>
    </location>
</feature>
<dbReference type="EnsemblMetazoa" id="SMAR015318-RA">
    <property type="protein sequence ID" value="SMAR015318-PA"/>
    <property type="gene ID" value="SMAR015318"/>
</dbReference>
<comment type="caution">
    <text evidence="3">Lacks conserved residue(s) required for the propagation of feature annotation.</text>
</comment>
<dbReference type="STRING" id="126957.T1JN89"/>
<dbReference type="GO" id="GO:0042813">
    <property type="term" value="F:Wnt receptor activity"/>
    <property type="evidence" value="ECO:0007669"/>
    <property type="project" value="TreeGrafter"/>
</dbReference>
<dbReference type="eggNOG" id="KOG3577">
    <property type="taxonomic scope" value="Eukaryota"/>
</dbReference>
<dbReference type="Pfam" id="PF01392">
    <property type="entry name" value="Fz"/>
    <property type="match status" value="1"/>
</dbReference>
<dbReference type="PANTHER" id="PTHR11309:SF47">
    <property type="entry name" value="FRIZZLED"/>
    <property type="match status" value="1"/>
</dbReference>